<name>A0A061ECJ1_THECC</name>
<dbReference type="GO" id="GO:0005829">
    <property type="term" value="C:cytosol"/>
    <property type="evidence" value="ECO:0007669"/>
    <property type="project" value="UniProtKB-SubCell"/>
</dbReference>
<comment type="subcellular location">
    <subcellularLocation>
        <location evidence="2">Cytoplasm</location>
        <location evidence="2">Cytosol</location>
    </subcellularLocation>
    <subcellularLocation>
        <location evidence="2">Nucleus</location>
    </subcellularLocation>
</comment>
<dbReference type="EMBL" id="CM001882">
    <property type="protein sequence ID" value="EOY02631.1"/>
    <property type="molecule type" value="Genomic_DNA"/>
</dbReference>
<comment type="function">
    <text evidence="2">Functions as a two-component phosphorelay mediators between cytokinin sensor histidine kinases and response regulators (B-type ARRs). Plays an important role in propagating cytokinin signal transduction.</text>
</comment>
<evidence type="ECO:0000313" key="5">
    <source>
        <dbReference type="Proteomes" id="UP000026915"/>
    </source>
</evidence>
<dbReference type="GO" id="GO:0005737">
    <property type="term" value="C:cytoplasm"/>
    <property type="evidence" value="ECO:0000318"/>
    <property type="project" value="GO_Central"/>
</dbReference>
<dbReference type="Gene3D" id="1.20.120.160">
    <property type="entry name" value="HPT domain"/>
    <property type="match status" value="1"/>
</dbReference>
<dbReference type="GO" id="GO:0043424">
    <property type="term" value="F:protein histidine kinase binding"/>
    <property type="evidence" value="ECO:0000318"/>
    <property type="project" value="GO_Central"/>
</dbReference>
<dbReference type="HOGENOM" id="CLU_1985633_0_0_1"/>
<evidence type="ECO:0000313" key="4">
    <source>
        <dbReference type="EMBL" id="EOY02631.1"/>
    </source>
</evidence>
<dbReference type="InterPro" id="IPR045871">
    <property type="entry name" value="AHP1-5/YPD1"/>
</dbReference>
<dbReference type="InParanoid" id="A0A061ECJ1"/>
<dbReference type="Gramene" id="EOY02631">
    <property type="protein sequence ID" value="EOY02631"/>
    <property type="gene ID" value="TCM_017055"/>
</dbReference>
<dbReference type="PANTHER" id="PTHR28242:SF5">
    <property type="entry name" value="HISTIDINE-CONTAINING PHOSPHOTRANSFER PROTEIN 1"/>
    <property type="match status" value="1"/>
</dbReference>
<evidence type="ECO:0000256" key="1">
    <source>
        <dbReference type="ARBA" id="ARBA00023012"/>
    </source>
</evidence>
<dbReference type="GO" id="GO:0009736">
    <property type="term" value="P:cytokinin-activated signaling pathway"/>
    <property type="evidence" value="ECO:0000318"/>
    <property type="project" value="GO_Central"/>
</dbReference>
<protein>
    <recommendedName>
        <fullName evidence="2">Histidine-containing phosphotransfer protein</fullName>
    </recommendedName>
</protein>
<gene>
    <name evidence="4" type="ORF">TCM_017055</name>
</gene>
<keyword evidence="5" id="KW-1185">Reference proteome</keyword>
<dbReference type="STRING" id="3641.A0A061ECJ1"/>
<feature type="transmembrane region" description="Helical" evidence="3">
    <location>
        <begin position="6"/>
        <end position="31"/>
    </location>
</feature>
<accession>A0A061ECJ1</accession>
<dbReference type="SUPFAM" id="SSF47226">
    <property type="entry name" value="Histidine-containing phosphotransfer domain, HPT domain"/>
    <property type="match status" value="1"/>
</dbReference>
<reference evidence="4 5" key="1">
    <citation type="journal article" date="2013" name="Genome Biol.">
        <title>The genome sequence of the most widely cultivated cacao type and its use to identify candidate genes regulating pod color.</title>
        <authorList>
            <person name="Motamayor J.C."/>
            <person name="Mockaitis K."/>
            <person name="Schmutz J."/>
            <person name="Haiminen N."/>
            <person name="Iii D.L."/>
            <person name="Cornejo O."/>
            <person name="Findley S.D."/>
            <person name="Zheng P."/>
            <person name="Utro F."/>
            <person name="Royaert S."/>
            <person name="Saski C."/>
            <person name="Jenkins J."/>
            <person name="Podicheti R."/>
            <person name="Zhao M."/>
            <person name="Scheffler B.E."/>
            <person name="Stack J.C."/>
            <person name="Feltus F.A."/>
            <person name="Mustiga G.M."/>
            <person name="Amores F."/>
            <person name="Phillips W."/>
            <person name="Marelli J.P."/>
            <person name="May G.D."/>
            <person name="Shapiro H."/>
            <person name="Ma J."/>
            <person name="Bustamante C.D."/>
            <person name="Schnell R.J."/>
            <person name="Main D."/>
            <person name="Gilbert D."/>
            <person name="Parida L."/>
            <person name="Kuhn D.N."/>
        </authorList>
    </citation>
    <scope>NUCLEOTIDE SEQUENCE [LARGE SCALE GENOMIC DNA]</scope>
    <source>
        <strain evidence="5">cv. Matina 1-6</strain>
    </source>
</reference>
<keyword evidence="2" id="KW-0932">Cytokinin signaling pathway</keyword>
<dbReference type="GO" id="GO:0000160">
    <property type="term" value="P:phosphorelay signal transduction system"/>
    <property type="evidence" value="ECO:0000318"/>
    <property type="project" value="GO_Central"/>
</dbReference>
<dbReference type="GO" id="GO:0009927">
    <property type="term" value="F:histidine phosphotransfer kinase activity"/>
    <property type="evidence" value="ECO:0000318"/>
    <property type="project" value="GO_Central"/>
</dbReference>
<keyword evidence="1 2" id="KW-0902">Two-component regulatory system</keyword>
<sequence length="126" mass="14540">MPLRLFWSLILGLVIFVNHSSIFITCMLSMLPRTHSIPLELQSVKALWHGQFLPLQQLQDESNPDFVVEVVFLFFDDSKKLLNDLTIAFIAAQRVKNACIAFCNFFEEQNIATCLRCLQQLYAIFV</sequence>
<evidence type="ECO:0000256" key="2">
    <source>
        <dbReference type="RuleBase" id="RU369004"/>
    </source>
</evidence>
<keyword evidence="3" id="KW-0812">Transmembrane</keyword>
<evidence type="ECO:0000256" key="3">
    <source>
        <dbReference type="SAM" id="Phobius"/>
    </source>
</evidence>
<dbReference type="AlphaFoldDB" id="A0A061ECJ1"/>
<dbReference type="GO" id="GO:0005634">
    <property type="term" value="C:nucleus"/>
    <property type="evidence" value="ECO:0000318"/>
    <property type="project" value="GO_Central"/>
</dbReference>
<comment type="domain">
    <text evidence="2">Histidine-containing phosphotransfer domain (HPt) contains an active histidine that mediates the phosphotransfer.</text>
</comment>
<dbReference type="InterPro" id="IPR036641">
    <property type="entry name" value="HPT_dom_sf"/>
</dbReference>
<proteinExistence type="predicted"/>
<dbReference type="Proteomes" id="UP000026915">
    <property type="component" value="Chromosome 4"/>
</dbReference>
<organism evidence="4 5">
    <name type="scientific">Theobroma cacao</name>
    <name type="common">Cacao</name>
    <name type="synonym">Cocoa</name>
    <dbReference type="NCBI Taxonomy" id="3641"/>
    <lineage>
        <taxon>Eukaryota</taxon>
        <taxon>Viridiplantae</taxon>
        <taxon>Streptophyta</taxon>
        <taxon>Embryophyta</taxon>
        <taxon>Tracheophyta</taxon>
        <taxon>Spermatophyta</taxon>
        <taxon>Magnoliopsida</taxon>
        <taxon>eudicotyledons</taxon>
        <taxon>Gunneridae</taxon>
        <taxon>Pentapetalae</taxon>
        <taxon>rosids</taxon>
        <taxon>malvids</taxon>
        <taxon>Malvales</taxon>
        <taxon>Malvaceae</taxon>
        <taxon>Byttnerioideae</taxon>
        <taxon>Theobroma</taxon>
    </lineage>
</organism>
<dbReference type="PANTHER" id="PTHR28242">
    <property type="entry name" value="PHOSPHORELAY INTERMEDIATE PROTEIN YPD1"/>
    <property type="match status" value="1"/>
</dbReference>
<keyword evidence="3" id="KW-1133">Transmembrane helix</keyword>
<dbReference type="eggNOG" id="KOG4747">
    <property type="taxonomic scope" value="Eukaryota"/>
</dbReference>
<keyword evidence="3" id="KW-0472">Membrane</keyword>